<comment type="caution">
    <text evidence="7">The sequence shown here is derived from an EMBL/GenBank/DDBJ whole genome shotgun (WGS) entry which is preliminary data.</text>
</comment>
<dbReference type="InterPro" id="IPR000923">
    <property type="entry name" value="BlueCu_1"/>
</dbReference>
<feature type="chain" id="PRO_5047220646" evidence="5">
    <location>
        <begin position="20"/>
        <end position="162"/>
    </location>
</feature>
<evidence type="ECO:0000256" key="4">
    <source>
        <dbReference type="ARBA" id="ARBA00023008"/>
    </source>
</evidence>
<dbReference type="InterPro" id="IPR014068">
    <property type="entry name" value="Azurin"/>
</dbReference>
<dbReference type="PROSITE" id="PS00196">
    <property type="entry name" value="COPPER_BLUE"/>
    <property type="match status" value="1"/>
</dbReference>
<sequence length="162" mass="16892">MKKSILLLAVTAMFLGACGNNSNKDTTSTNTKTVATGNEAVVTLSSGDDMKFDQSEIKVKAGQTVKLTLKHTGNMDATIMGHNFVLLASGVDFDGFVTAAMGAKATDYIPASMQSDVLAHTKVVGGGETVTIEFTAPAAGTYDFLCSFPGHSGLMKGKFIVE</sequence>
<keyword evidence="1" id="KW-0813">Transport</keyword>
<dbReference type="CDD" id="cd13922">
    <property type="entry name" value="Azurin"/>
    <property type="match status" value="1"/>
</dbReference>
<name>A0ABU7H3H5_9SPHI</name>
<evidence type="ECO:0000259" key="6">
    <source>
        <dbReference type="Pfam" id="PF00127"/>
    </source>
</evidence>
<keyword evidence="5" id="KW-0732">Signal</keyword>
<dbReference type="RefSeq" id="WP_330146663.1">
    <property type="nucleotide sequence ID" value="NZ_JAZDQU010000002.1"/>
</dbReference>
<keyword evidence="2" id="KW-0479">Metal-binding</keyword>
<reference evidence="7 8" key="1">
    <citation type="submission" date="2024-01" db="EMBL/GenBank/DDBJ databases">
        <title>Pedobacter sp. nov., isolated from oil-contaminated soil.</title>
        <authorList>
            <person name="Le N.T.T."/>
        </authorList>
    </citation>
    <scope>NUCLEOTIDE SEQUENCE [LARGE SCALE GENOMIC DNA]</scope>
    <source>
        <strain evidence="7 8">VNH31</strain>
    </source>
</reference>
<evidence type="ECO:0000256" key="5">
    <source>
        <dbReference type="SAM" id="SignalP"/>
    </source>
</evidence>
<evidence type="ECO:0000313" key="8">
    <source>
        <dbReference type="Proteomes" id="UP001337681"/>
    </source>
</evidence>
<protein>
    <submittedName>
        <fullName evidence="7">Azurin</fullName>
    </submittedName>
</protein>
<dbReference type="Proteomes" id="UP001337681">
    <property type="component" value="Unassembled WGS sequence"/>
</dbReference>
<keyword evidence="3" id="KW-0249">Electron transport</keyword>
<dbReference type="PROSITE" id="PS51257">
    <property type="entry name" value="PROKAR_LIPOPROTEIN"/>
    <property type="match status" value="1"/>
</dbReference>
<dbReference type="InterPro" id="IPR050845">
    <property type="entry name" value="Cu-binding_ET"/>
</dbReference>
<dbReference type="InterPro" id="IPR028871">
    <property type="entry name" value="BlueCu_1_BS"/>
</dbReference>
<gene>
    <name evidence="7" type="ORF">VRU49_10100</name>
</gene>
<dbReference type="Gene3D" id="2.60.40.420">
    <property type="entry name" value="Cupredoxins - blue copper proteins"/>
    <property type="match status" value="1"/>
</dbReference>
<evidence type="ECO:0000256" key="1">
    <source>
        <dbReference type="ARBA" id="ARBA00022448"/>
    </source>
</evidence>
<feature type="signal peptide" evidence="5">
    <location>
        <begin position="1"/>
        <end position="19"/>
    </location>
</feature>
<dbReference type="SUPFAM" id="SSF49503">
    <property type="entry name" value="Cupredoxins"/>
    <property type="match status" value="1"/>
</dbReference>
<organism evidence="7 8">
    <name type="scientific">Pedobacter flavus</name>
    <dbReference type="NCBI Taxonomy" id="3113906"/>
    <lineage>
        <taxon>Bacteria</taxon>
        <taxon>Pseudomonadati</taxon>
        <taxon>Bacteroidota</taxon>
        <taxon>Sphingobacteriia</taxon>
        <taxon>Sphingobacteriales</taxon>
        <taxon>Sphingobacteriaceae</taxon>
        <taxon>Pedobacter</taxon>
    </lineage>
</organism>
<evidence type="ECO:0000313" key="7">
    <source>
        <dbReference type="EMBL" id="MEE1885768.1"/>
    </source>
</evidence>
<dbReference type="InterPro" id="IPR008972">
    <property type="entry name" value="Cupredoxin"/>
</dbReference>
<dbReference type="PANTHER" id="PTHR38439">
    <property type="entry name" value="AURACYANIN-B"/>
    <property type="match status" value="1"/>
</dbReference>
<accession>A0ABU7H3H5</accession>
<evidence type="ECO:0000256" key="3">
    <source>
        <dbReference type="ARBA" id="ARBA00022982"/>
    </source>
</evidence>
<proteinExistence type="predicted"/>
<keyword evidence="4" id="KW-0186">Copper</keyword>
<keyword evidence="8" id="KW-1185">Reference proteome</keyword>
<dbReference type="Pfam" id="PF00127">
    <property type="entry name" value="Copper-bind"/>
    <property type="match status" value="1"/>
</dbReference>
<dbReference type="PANTHER" id="PTHR38439:SF2">
    <property type="entry name" value="OUTER MEMBRANE PROTEIN H.8"/>
    <property type="match status" value="1"/>
</dbReference>
<feature type="domain" description="Blue (type 1) copper" evidence="6">
    <location>
        <begin position="42"/>
        <end position="162"/>
    </location>
</feature>
<dbReference type="EMBL" id="JAZDQU010000002">
    <property type="protein sequence ID" value="MEE1885768.1"/>
    <property type="molecule type" value="Genomic_DNA"/>
</dbReference>
<evidence type="ECO:0000256" key="2">
    <source>
        <dbReference type="ARBA" id="ARBA00022723"/>
    </source>
</evidence>